<dbReference type="Pfam" id="PF13397">
    <property type="entry name" value="RbpA"/>
    <property type="match status" value="1"/>
</dbReference>
<dbReference type="GO" id="GO:0001000">
    <property type="term" value="F:bacterial-type RNA polymerase core enzyme binding"/>
    <property type="evidence" value="ECO:0007669"/>
    <property type="project" value="UniProtKB-UniRule"/>
</dbReference>
<dbReference type="InterPro" id="IPR025182">
    <property type="entry name" value="RNApol-bd_RbpA"/>
</dbReference>
<evidence type="ECO:0000256" key="2">
    <source>
        <dbReference type="SAM" id="MobiDB-lite"/>
    </source>
</evidence>
<name>A0A1I1YQB1_9ACTN</name>
<feature type="region of interest" description="Disordered" evidence="2">
    <location>
        <begin position="80"/>
        <end position="101"/>
    </location>
</feature>
<comment type="similarity">
    <text evidence="1">Belongs to the RNA polymerase-binding protein RbpA family.</text>
</comment>
<dbReference type="AlphaFoldDB" id="A0A1I1YQB1"/>
<accession>A0A1I1YQB1</accession>
<comment type="subunit">
    <text evidence="1">Forms a complex with the RNAP catalytic core and with free principal sigma factors.</text>
</comment>
<evidence type="ECO:0000313" key="3">
    <source>
        <dbReference type="EMBL" id="SFE21707.1"/>
    </source>
</evidence>
<organism evidence="3 4">
    <name type="scientific">Actinopolyspora alba</name>
    <dbReference type="NCBI Taxonomy" id="673379"/>
    <lineage>
        <taxon>Bacteria</taxon>
        <taxon>Bacillati</taxon>
        <taxon>Actinomycetota</taxon>
        <taxon>Actinomycetes</taxon>
        <taxon>Actinopolysporales</taxon>
        <taxon>Actinopolysporaceae</taxon>
        <taxon>Actinopolyspora</taxon>
        <taxon>Actinopolyspora alba group</taxon>
    </lineage>
</organism>
<comment type="function">
    <text evidence="1">Binds to RNA polymerase (RNAP), stimulating transcription from principal, but not alternative sigma factor promoters.</text>
</comment>
<sequence>MHSVSTAARTPGPEAKGTVMADRVLRGSRLGAVSYETDRNHDLAPRRTVRYACSKDHEFEVPFSDDAEIPSTWECRLHGTESKIIDGSQPEQKKAKPPRTHWDMLLERRSVPELEELLNERLEELRARRNRPTESTN</sequence>
<keyword evidence="4" id="KW-1185">Reference proteome</keyword>
<dbReference type="EMBL" id="FOMZ01000009">
    <property type="protein sequence ID" value="SFE21707.1"/>
    <property type="molecule type" value="Genomic_DNA"/>
</dbReference>
<dbReference type="GO" id="GO:0045893">
    <property type="term" value="P:positive regulation of DNA-templated transcription"/>
    <property type="evidence" value="ECO:0007669"/>
    <property type="project" value="UniProtKB-UniRule"/>
</dbReference>
<protein>
    <recommendedName>
        <fullName evidence="1">RNA polymerase-binding protein RbpA</fullName>
    </recommendedName>
</protein>
<evidence type="ECO:0000313" key="4">
    <source>
        <dbReference type="Proteomes" id="UP000198716"/>
    </source>
</evidence>
<keyword evidence="1" id="KW-0805">Transcription regulation</keyword>
<keyword evidence="1" id="KW-0804">Transcription</keyword>
<dbReference type="HAMAP" id="MF_01483">
    <property type="entry name" value="RbpA"/>
    <property type="match status" value="1"/>
</dbReference>
<dbReference type="InterPro" id="IPR038638">
    <property type="entry name" value="RbpA_sf"/>
</dbReference>
<dbReference type="Proteomes" id="UP000198716">
    <property type="component" value="Unassembled WGS sequence"/>
</dbReference>
<comment type="caution">
    <text evidence="1">Lacks conserved residue(s) required for the propagation of feature annotation.</text>
</comment>
<proteinExistence type="inferred from homology"/>
<dbReference type="Gene3D" id="2.20.28.270">
    <property type="entry name" value="RNA polymerase-binding protein A"/>
    <property type="match status" value="1"/>
</dbReference>
<evidence type="ECO:0000256" key="1">
    <source>
        <dbReference type="HAMAP-Rule" id="MF_01483"/>
    </source>
</evidence>
<reference evidence="4" key="1">
    <citation type="submission" date="2016-10" db="EMBL/GenBank/DDBJ databases">
        <authorList>
            <person name="Varghese N."/>
            <person name="Submissions S."/>
        </authorList>
    </citation>
    <scope>NUCLEOTIDE SEQUENCE [LARGE SCALE GENOMIC DNA]</scope>
    <source>
        <strain evidence="4">DSM 45004</strain>
    </source>
</reference>
<gene>
    <name evidence="1" type="primary">rbpA</name>
    <name evidence="3" type="ORF">SAMN04487819_109167</name>
</gene>